<protein>
    <submittedName>
        <fullName evidence="4">Cornifelin homolog</fullName>
    </submittedName>
</protein>
<evidence type="ECO:0000256" key="2">
    <source>
        <dbReference type="SAM" id="MobiDB-lite"/>
    </source>
</evidence>
<dbReference type="InterPro" id="IPR006461">
    <property type="entry name" value="PLAC_motif_containing"/>
</dbReference>
<reference evidence="4" key="1">
    <citation type="submission" date="2025-08" db="UniProtKB">
        <authorList>
            <consortium name="RefSeq"/>
        </authorList>
    </citation>
    <scope>IDENTIFICATION</scope>
    <source>
        <strain evidence="4">Wakin</strain>
        <tissue evidence="4">Muscle</tissue>
    </source>
</reference>
<gene>
    <name evidence="4" type="primary">LOC113079121</name>
</gene>
<proteinExistence type="inferred from homology"/>
<sequence length="160" mass="17889">MAHTAVNVQPGMMVSTTNMTSTLWSTGLCDCCDDMGICCCGLWCPYCLMCKTSEEFGECLCLPLLEICFGGMLHPITLSMRSAMRERFHIKGSIQDDCCTVFCCSLCVWCQMARELKARRNPMVVVNTVNMVHHQPQAYNQPTQSIDPSYQPLNPGNPPY</sequence>
<evidence type="ECO:0000256" key="1">
    <source>
        <dbReference type="ARBA" id="ARBA00009024"/>
    </source>
</evidence>
<feature type="compositionally biased region" description="Polar residues" evidence="2">
    <location>
        <begin position="139"/>
        <end position="154"/>
    </location>
</feature>
<dbReference type="RefSeq" id="XP_026107110.1">
    <property type="nucleotide sequence ID" value="XM_026251325.1"/>
</dbReference>
<dbReference type="KEGG" id="caua:113079121"/>
<dbReference type="AlphaFoldDB" id="A0A6P6NCW9"/>
<dbReference type="Pfam" id="PF04749">
    <property type="entry name" value="PLAC8"/>
    <property type="match status" value="1"/>
</dbReference>
<keyword evidence="3" id="KW-1185">Reference proteome</keyword>
<evidence type="ECO:0000313" key="4">
    <source>
        <dbReference type="RefSeq" id="XP_026107110.1"/>
    </source>
</evidence>
<dbReference type="NCBIfam" id="TIGR01571">
    <property type="entry name" value="A_thal_Cys_rich"/>
    <property type="match status" value="1"/>
</dbReference>
<organism evidence="3 4">
    <name type="scientific">Carassius auratus</name>
    <name type="common">Goldfish</name>
    <dbReference type="NCBI Taxonomy" id="7957"/>
    <lineage>
        <taxon>Eukaryota</taxon>
        <taxon>Metazoa</taxon>
        <taxon>Chordata</taxon>
        <taxon>Craniata</taxon>
        <taxon>Vertebrata</taxon>
        <taxon>Euteleostomi</taxon>
        <taxon>Actinopterygii</taxon>
        <taxon>Neopterygii</taxon>
        <taxon>Teleostei</taxon>
        <taxon>Ostariophysi</taxon>
        <taxon>Cypriniformes</taxon>
        <taxon>Cyprinidae</taxon>
        <taxon>Cyprininae</taxon>
        <taxon>Carassius</taxon>
    </lineage>
</organism>
<dbReference type="GeneID" id="113079121"/>
<dbReference type="Proteomes" id="UP000515129">
    <property type="component" value="Unplaced"/>
</dbReference>
<comment type="similarity">
    <text evidence="1">Belongs to the cornifelin family.</text>
</comment>
<name>A0A6P6NCW9_CARAU</name>
<dbReference type="OrthoDB" id="1045822at2759"/>
<dbReference type="PANTHER" id="PTHR15907">
    <property type="entry name" value="DUF614 FAMILY PROTEIN-RELATED"/>
    <property type="match status" value="1"/>
</dbReference>
<feature type="region of interest" description="Disordered" evidence="2">
    <location>
        <begin position="139"/>
        <end position="160"/>
    </location>
</feature>
<evidence type="ECO:0000313" key="3">
    <source>
        <dbReference type="Proteomes" id="UP000515129"/>
    </source>
</evidence>
<accession>A0A6P6NCW9</accession>